<dbReference type="EC" id="6.1.1.16" evidence="2"/>
<evidence type="ECO:0000256" key="10">
    <source>
        <dbReference type="ARBA" id="ARBA00031499"/>
    </source>
</evidence>
<dbReference type="InterPro" id="IPR024909">
    <property type="entry name" value="Cys-tRNA/MSH_ligase"/>
</dbReference>
<evidence type="ECO:0000256" key="1">
    <source>
        <dbReference type="ARBA" id="ARBA00001947"/>
    </source>
</evidence>
<dbReference type="GO" id="GO:0006423">
    <property type="term" value="P:cysteinyl-tRNA aminoacylation"/>
    <property type="evidence" value="ECO:0007669"/>
    <property type="project" value="InterPro"/>
</dbReference>
<dbReference type="HAMAP" id="MF_00041">
    <property type="entry name" value="Cys_tRNA_synth"/>
    <property type="match status" value="1"/>
</dbReference>
<dbReference type="InterPro" id="IPR009080">
    <property type="entry name" value="tRNAsynth_Ia_anticodon-bd"/>
</dbReference>
<dbReference type="GO" id="GO:0046872">
    <property type="term" value="F:metal ion binding"/>
    <property type="evidence" value="ECO:0007669"/>
    <property type="project" value="UniProtKB-KW"/>
</dbReference>
<dbReference type="PANTHER" id="PTHR10890">
    <property type="entry name" value="CYSTEINYL-TRNA SYNTHETASE"/>
    <property type="match status" value="1"/>
</dbReference>
<keyword evidence="7" id="KW-0067">ATP-binding</keyword>
<proteinExistence type="inferred from homology"/>
<dbReference type="GO" id="GO:0005737">
    <property type="term" value="C:cytoplasm"/>
    <property type="evidence" value="ECO:0007669"/>
    <property type="project" value="TreeGrafter"/>
</dbReference>
<dbReference type="GO" id="GO:0005524">
    <property type="term" value="F:ATP binding"/>
    <property type="evidence" value="ECO:0007669"/>
    <property type="project" value="UniProtKB-KW"/>
</dbReference>
<evidence type="ECO:0000256" key="9">
    <source>
        <dbReference type="ARBA" id="ARBA00023146"/>
    </source>
</evidence>
<evidence type="ECO:0000256" key="6">
    <source>
        <dbReference type="ARBA" id="ARBA00022833"/>
    </source>
</evidence>
<evidence type="ECO:0000256" key="4">
    <source>
        <dbReference type="ARBA" id="ARBA00022723"/>
    </source>
</evidence>
<evidence type="ECO:0000256" key="7">
    <source>
        <dbReference type="ARBA" id="ARBA00022840"/>
    </source>
</evidence>
<organism evidence="13">
    <name type="scientific">Timema tahoe</name>
    <dbReference type="NCBI Taxonomy" id="61484"/>
    <lineage>
        <taxon>Eukaryota</taxon>
        <taxon>Metazoa</taxon>
        <taxon>Ecdysozoa</taxon>
        <taxon>Arthropoda</taxon>
        <taxon>Hexapoda</taxon>
        <taxon>Insecta</taxon>
        <taxon>Pterygota</taxon>
        <taxon>Neoptera</taxon>
        <taxon>Polyneoptera</taxon>
        <taxon>Phasmatodea</taxon>
        <taxon>Timematodea</taxon>
        <taxon>Timematoidea</taxon>
        <taxon>Timematidae</taxon>
        <taxon>Timema</taxon>
    </lineage>
</organism>
<sequence length="740" mass="85222">MAKRTQPHWKAPEQIKRPVLKLYNSLTRQKEDFVPQDGNRVTWYSCGPTVYDSSHMGHARSYISFDILRRVLSDYFGYDVLYIMNITDIDDKIIKRARQNHLYEKYVQENYSLQKNLSDAKEVLDLFMGTVKTTTDLDKKCMIEKLLARMTSAVEKLEAAVKSNDDAKTKEAQKILLTESRDPLSEWLDQEKGDSITDNSIFAELPRYWEAKFHKDMDALNVLRPNVLTRVSEYIPEIITYIEKIIVQGLAYESNGSVYFDVNEFDSREGHHYAKLVPEAYGDAKSLQDGEGDLCVSEDRLSEKRSPNDFALWKRSKKGEPWWNSPWGKGRPGWHIECSVMASAVCGSSMDIHTGGVDLKFPHHDNELAQAEAYFDNDHWVRYFLHSGHLTIAGCKMSKSLKNFVTIRDALNRHSARQLRLAFLLHSWKDTLDYSINTMDMAIQYEKLLNEFFLTIKDITRSRTCETTIDSFQKWTNNDQELYIKLRAAKNSVHNALCDNVDTRTALDALRELIGNVNIYLRDKRVSGQEGNCILLRDIGTYVTWIFKVFGAIPKEDSLGLPISGSGQTTNVEEIVMPYLTILAKFRDSVRIQARQLQASEILKECDRLRDDVLPNVGVRLEDHEGHPSAVKMVDRETLLQEKEVKRKLEAEKAAEKIRKKTEQLAAQAQKDAQKRIKPDEMFRSETDKYSKFDEKGIPTCDAEGKELSKGLVKKLQKLQQAQEKKYNEYINTIHHNGDL</sequence>
<dbReference type="InterPro" id="IPR032678">
    <property type="entry name" value="tRNA-synt_1_cat_dom"/>
</dbReference>
<dbReference type="PRINTS" id="PR00983">
    <property type="entry name" value="TRNASYNTHCYS"/>
</dbReference>
<accession>A0A7R9FLD6</accession>
<dbReference type="SUPFAM" id="SSF47323">
    <property type="entry name" value="Anticodon-binding domain of a subclass of class I aminoacyl-tRNA synthetases"/>
    <property type="match status" value="1"/>
</dbReference>
<keyword evidence="6" id="KW-0862">Zinc</keyword>
<dbReference type="InterPro" id="IPR015803">
    <property type="entry name" value="Cys-tRNA-ligase"/>
</dbReference>
<evidence type="ECO:0000256" key="3">
    <source>
        <dbReference type="ARBA" id="ARBA00022598"/>
    </source>
</evidence>
<comment type="cofactor">
    <cofactor evidence="1">
        <name>Zn(2+)</name>
        <dbReference type="ChEBI" id="CHEBI:29105"/>
    </cofactor>
</comment>
<dbReference type="EMBL" id="OE000661">
    <property type="protein sequence ID" value="CAD7454614.1"/>
    <property type="molecule type" value="Genomic_DNA"/>
</dbReference>
<evidence type="ECO:0000256" key="11">
    <source>
        <dbReference type="ARBA" id="ARBA00039362"/>
    </source>
</evidence>
<evidence type="ECO:0000256" key="5">
    <source>
        <dbReference type="ARBA" id="ARBA00022741"/>
    </source>
</evidence>
<keyword evidence="3" id="KW-0436">Ligase</keyword>
<dbReference type="NCBIfam" id="TIGR00435">
    <property type="entry name" value="cysS"/>
    <property type="match status" value="1"/>
</dbReference>
<dbReference type="SUPFAM" id="SSF52374">
    <property type="entry name" value="Nucleotidylyl transferase"/>
    <property type="match status" value="1"/>
</dbReference>
<dbReference type="PANTHER" id="PTHR10890:SF3">
    <property type="entry name" value="CYSTEINE--TRNA LIGASE, CYTOPLASMIC"/>
    <property type="match status" value="1"/>
</dbReference>
<evidence type="ECO:0000256" key="8">
    <source>
        <dbReference type="ARBA" id="ARBA00022917"/>
    </source>
</evidence>
<dbReference type="GO" id="GO:0004817">
    <property type="term" value="F:cysteine-tRNA ligase activity"/>
    <property type="evidence" value="ECO:0007669"/>
    <property type="project" value="UniProtKB-EC"/>
</dbReference>
<dbReference type="AlphaFoldDB" id="A0A7R9FLD6"/>
<dbReference type="InterPro" id="IPR014729">
    <property type="entry name" value="Rossmann-like_a/b/a_fold"/>
</dbReference>
<gene>
    <name evidence="13" type="ORF">TTEB3V08_LOCUS2714</name>
</gene>
<name>A0A7R9FLD6_9NEOP</name>
<dbReference type="Gene3D" id="3.40.50.620">
    <property type="entry name" value="HUPs"/>
    <property type="match status" value="1"/>
</dbReference>
<reference evidence="13" key="1">
    <citation type="submission" date="2020-11" db="EMBL/GenBank/DDBJ databases">
        <authorList>
            <person name="Tran Van P."/>
        </authorList>
    </citation>
    <scope>NUCLEOTIDE SEQUENCE</scope>
</reference>
<evidence type="ECO:0000256" key="2">
    <source>
        <dbReference type="ARBA" id="ARBA00012832"/>
    </source>
</evidence>
<dbReference type="Pfam" id="PF01406">
    <property type="entry name" value="tRNA-synt_1e"/>
    <property type="match status" value="1"/>
</dbReference>
<protein>
    <recommendedName>
        <fullName evidence="11">Cysteine--tRNA ligase, cytoplasmic</fullName>
        <ecNumber evidence="2">6.1.1.16</ecNumber>
    </recommendedName>
    <alternativeName>
        <fullName evidence="10">Cysteinyl-tRNA synthetase</fullName>
    </alternativeName>
</protein>
<keyword evidence="9" id="KW-0030">Aminoacyl-tRNA synthetase</keyword>
<keyword evidence="5" id="KW-0547">Nucleotide-binding</keyword>
<evidence type="ECO:0000313" key="13">
    <source>
        <dbReference type="EMBL" id="CAD7454614.1"/>
    </source>
</evidence>
<feature type="domain" description="tRNA synthetases class I catalytic" evidence="12">
    <location>
        <begin position="34"/>
        <end position="442"/>
    </location>
</feature>
<keyword evidence="4" id="KW-0479">Metal-binding</keyword>
<keyword evidence="8" id="KW-0648">Protein biosynthesis</keyword>
<dbReference type="CDD" id="cd00672">
    <property type="entry name" value="CysRS_core"/>
    <property type="match status" value="1"/>
</dbReference>
<evidence type="ECO:0000259" key="12">
    <source>
        <dbReference type="Pfam" id="PF01406"/>
    </source>
</evidence>